<evidence type="ECO:0000313" key="3">
    <source>
        <dbReference type="Proteomes" id="UP000036923"/>
    </source>
</evidence>
<sequence>MAKDIFTLRITPEILNKIKAIAGIEKRTTATQIEYALEIYIKDYEKLHGKVEVKDNDE</sequence>
<dbReference type="InterPro" id="IPR010985">
    <property type="entry name" value="Ribbon_hlx_hlx"/>
</dbReference>
<dbReference type="GO" id="GO:0006355">
    <property type="term" value="P:regulation of DNA-templated transcription"/>
    <property type="evidence" value="ECO:0007669"/>
    <property type="project" value="InterPro"/>
</dbReference>
<evidence type="ECO:0000313" key="2">
    <source>
        <dbReference type="EMBL" id="KNY25708.1"/>
    </source>
</evidence>
<dbReference type="STRING" id="398512.Bccel_0953"/>
<dbReference type="EMBL" id="LGTC01000001">
    <property type="protein sequence ID" value="KNY25708.1"/>
    <property type="molecule type" value="Genomic_DNA"/>
</dbReference>
<protein>
    <recommendedName>
        <fullName evidence="4">CopG-like domain-containing protein DNA-binding protein</fullName>
    </recommendedName>
</protein>
<dbReference type="AlphaFoldDB" id="A0A0L6JJ59"/>
<evidence type="ECO:0008006" key="4">
    <source>
        <dbReference type="Google" id="ProtNLM"/>
    </source>
</evidence>
<comment type="caution">
    <text evidence="2">The sequence shown here is derived from an EMBL/GenBank/DDBJ whole genome shotgun (WGS) entry which is preliminary data.</text>
</comment>
<organism evidence="2 3">
    <name type="scientific">Pseudobacteroides cellulosolvens ATCC 35603 = DSM 2933</name>
    <dbReference type="NCBI Taxonomy" id="398512"/>
    <lineage>
        <taxon>Bacteria</taxon>
        <taxon>Bacillati</taxon>
        <taxon>Bacillota</taxon>
        <taxon>Clostridia</taxon>
        <taxon>Eubacteriales</taxon>
        <taxon>Oscillospiraceae</taxon>
        <taxon>Pseudobacteroides</taxon>
    </lineage>
</organism>
<reference evidence="3" key="2">
    <citation type="submission" date="2015-07" db="EMBL/GenBank/DDBJ databases">
        <title>Near-Complete Genome Sequence of the Cellulolytic Bacterium Bacteroides (Pseudobacteroides) cellulosolvens ATCC 35603.</title>
        <authorList>
            <person name="Dassa B."/>
            <person name="Utturkar S.M."/>
            <person name="Klingeman D.M."/>
            <person name="Hurt R.A."/>
            <person name="Keller M."/>
            <person name="Xu J."/>
            <person name="Reddy Y.H.K."/>
            <person name="Borovok I."/>
            <person name="Grinberg I.R."/>
            <person name="Lamed R."/>
            <person name="Zhivin O."/>
            <person name="Bayer E.A."/>
            <person name="Brown S.D."/>
        </authorList>
    </citation>
    <scope>NUCLEOTIDE SEQUENCE [LARGE SCALE GENOMIC DNA]</scope>
    <source>
        <strain evidence="3">DSM 2933</strain>
    </source>
</reference>
<proteinExistence type="predicted"/>
<dbReference type="Proteomes" id="UP000036923">
    <property type="component" value="Unassembled WGS sequence"/>
</dbReference>
<keyword evidence="3" id="KW-1185">Reference proteome</keyword>
<dbReference type="RefSeq" id="WP_162838927.1">
    <property type="nucleotide sequence ID" value="NZ_JQKC01000013.1"/>
</dbReference>
<dbReference type="EMBL" id="LGTC01000001">
    <property type="protein sequence ID" value="KNY25693.1"/>
    <property type="molecule type" value="Genomic_DNA"/>
</dbReference>
<gene>
    <name evidence="1" type="ORF">Bccel_0953</name>
    <name evidence="2" type="ORF">Bccel_0968</name>
</gene>
<dbReference type="SUPFAM" id="SSF47598">
    <property type="entry name" value="Ribbon-helix-helix"/>
    <property type="match status" value="1"/>
</dbReference>
<reference evidence="2" key="1">
    <citation type="submission" date="2015-07" db="EMBL/GenBank/DDBJ databases">
        <title>MeaNS - Measles Nucleotide Surveillance Program.</title>
        <authorList>
            <person name="Tran T."/>
            <person name="Druce J."/>
        </authorList>
    </citation>
    <scope>NUCLEOTIDE SEQUENCE</scope>
    <source>
        <strain evidence="2">DSM 2933</strain>
    </source>
</reference>
<name>A0A0L6JJ59_9FIRM</name>
<accession>A0A0L6JJ59</accession>
<evidence type="ECO:0000313" key="1">
    <source>
        <dbReference type="EMBL" id="KNY25693.1"/>
    </source>
</evidence>